<evidence type="ECO:0000313" key="2">
    <source>
        <dbReference type="Proteomes" id="UP000265618"/>
    </source>
</evidence>
<dbReference type="Proteomes" id="UP000265618">
    <property type="component" value="Unassembled WGS sequence"/>
</dbReference>
<gene>
    <name evidence="1" type="ORF">KIPB_008610</name>
</gene>
<proteinExistence type="predicted"/>
<keyword evidence="2" id="KW-1185">Reference proteome</keyword>
<name>A0A9K3D2M7_9EUKA</name>
<feature type="non-terminal residue" evidence="1">
    <location>
        <position position="46"/>
    </location>
</feature>
<evidence type="ECO:0000313" key="1">
    <source>
        <dbReference type="EMBL" id="GIQ86708.1"/>
    </source>
</evidence>
<protein>
    <submittedName>
        <fullName evidence="1">Uncharacterized protein</fullName>
    </submittedName>
</protein>
<organism evidence="1 2">
    <name type="scientific">Kipferlia bialata</name>
    <dbReference type="NCBI Taxonomy" id="797122"/>
    <lineage>
        <taxon>Eukaryota</taxon>
        <taxon>Metamonada</taxon>
        <taxon>Carpediemonas-like organisms</taxon>
        <taxon>Kipferlia</taxon>
    </lineage>
</organism>
<dbReference type="AlphaFoldDB" id="A0A9K3D2M7"/>
<dbReference type="EMBL" id="BDIP01002707">
    <property type="protein sequence ID" value="GIQ86708.1"/>
    <property type="molecule type" value="Genomic_DNA"/>
</dbReference>
<comment type="caution">
    <text evidence="1">The sequence shown here is derived from an EMBL/GenBank/DDBJ whole genome shotgun (WGS) entry which is preliminary data.</text>
</comment>
<accession>A0A9K3D2M7</accession>
<sequence>MPSTLRRALVNALSLGGLALAGSLAYQYRSEILYRPNGSRDTSLPP</sequence>
<reference evidence="1 2" key="1">
    <citation type="journal article" date="2018" name="PLoS ONE">
        <title>The draft genome of Kipferlia bialata reveals reductive genome evolution in fornicate parasites.</title>
        <authorList>
            <person name="Tanifuji G."/>
            <person name="Takabayashi S."/>
            <person name="Kume K."/>
            <person name="Takagi M."/>
            <person name="Nakayama T."/>
            <person name="Kamikawa R."/>
            <person name="Inagaki Y."/>
            <person name="Hashimoto T."/>
        </authorList>
    </citation>
    <scope>NUCLEOTIDE SEQUENCE [LARGE SCALE GENOMIC DNA]</scope>
    <source>
        <strain evidence="1">NY0173</strain>
    </source>
</reference>